<accession>A0AAW1VST2</accession>
<dbReference type="Proteomes" id="UP001457282">
    <property type="component" value="Unassembled WGS sequence"/>
</dbReference>
<evidence type="ECO:0000313" key="1">
    <source>
        <dbReference type="EMBL" id="KAK9910845.1"/>
    </source>
</evidence>
<reference evidence="1 2" key="1">
    <citation type="journal article" date="2023" name="G3 (Bethesda)">
        <title>A chromosome-length genome assembly and annotation of blackberry (Rubus argutus, cv. 'Hillquist').</title>
        <authorList>
            <person name="Bruna T."/>
            <person name="Aryal R."/>
            <person name="Dudchenko O."/>
            <person name="Sargent D.J."/>
            <person name="Mead D."/>
            <person name="Buti M."/>
            <person name="Cavallini A."/>
            <person name="Hytonen T."/>
            <person name="Andres J."/>
            <person name="Pham M."/>
            <person name="Weisz D."/>
            <person name="Mascagni F."/>
            <person name="Usai G."/>
            <person name="Natali L."/>
            <person name="Bassil N."/>
            <person name="Fernandez G.E."/>
            <person name="Lomsadze A."/>
            <person name="Armour M."/>
            <person name="Olukolu B."/>
            <person name="Poorten T."/>
            <person name="Britton C."/>
            <person name="Davik J."/>
            <person name="Ashrafi H."/>
            <person name="Aiden E.L."/>
            <person name="Borodovsky M."/>
            <person name="Worthington M."/>
        </authorList>
    </citation>
    <scope>NUCLEOTIDE SEQUENCE [LARGE SCALE GENOMIC DNA]</scope>
    <source>
        <strain evidence="1">PI 553951</strain>
    </source>
</reference>
<comment type="caution">
    <text evidence="1">The sequence shown here is derived from an EMBL/GenBank/DDBJ whole genome shotgun (WGS) entry which is preliminary data.</text>
</comment>
<dbReference type="EMBL" id="JBEDUW010000007">
    <property type="protein sequence ID" value="KAK9910845.1"/>
    <property type="molecule type" value="Genomic_DNA"/>
</dbReference>
<name>A0AAW1VST2_RUBAR</name>
<keyword evidence="2" id="KW-1185">Reference proteome</keyword>
<organism evidence="1 2">
    <name type="scientific">Rubus argutus</name>
    <name type="common">Southern blackberry</name>
    <dbReference type="NCBI Taxonomy" id="59490"/>
    <lineage>
        <taxon>Eukaryota</taxon>
        <taxon>Viridiplantae</taxon>
        <taxon>Streptophyta</taxon>
        <taxon>Embryophyta</taxon>
        <taxon>Tracheophyta</taxon>
        <taxon>Spermatophyta</taxon>
        <taxon>Magnoliopsida</taxon>
        <taxon>eudicotyledons</taxon>
        <taxon>Gunneridae</taxon>
        <taxon>Pentapetalae</taxon>
        <taxon>rosids</taxon>
        <taxon>fabids</taxon>
        <taxon>Rosales</taxon>
        <taxon>Rosaceae</taxon>
        <taxon>Rosoideae</taxon>
        <taxon>Rosoideae incertae sedis</taxon>
        <taxon>Rubus</taxon>
    </lineage>
</organism>
<proteinExistence type="predicted"/>
<sequence>MKPKSKGRSLGQHEAASCYDFTMLREALSLAHKSLIDNVAVDHHGNDSMSLQNKSTASCVYDFSKVAEALAIMDKEALDALPFSQGRKGFSKSINKNRDDEKAAADDLALGQRLVIGRRRFSRTKKNRDDDLLKVKKAVHKKVLKEIKTKRWQNMFILTLKSLKKCS</sequence>
<gene>
    <name evidence="1" type="ORF">M0R45_034784</name>
</gene>
<protein>
    <submittedName>
        <fullName evidence="1">Uncharacterized protein</fullName>
    </submittedName>
</protein>
<dbReference type="AlphaFoldDB" id="A0AAW1VST2"/>
<evidence type="ECO:0000313" key="2">
    <source>
        <dbReference type="Proteomes" id="UP001457282"/>
    </source>
</evidence>